<evidence type="ECO:0000313" key="3">
    <source>
        <dbReference type="Proteomes" id="UP000301309"/>
    </source>
</evidence>
<comment type="caution">
    <text evidence="2">The sequence shown here is derived from an EMBL/GenBank/DDBJ whole genome shotgun (WGS) entry which is preliminary data.</text>
</comment>
<reference evidence="2 3" key="1">
    <citation type="journal article" date="2020" name="Int. J. Syst. Evol. Microbiol.">
        <title>Reclassification of Streptomyces castelarensis and Streptomyces sporoclivatus as later heterotypic synonyms of Streptomyces antimycoticus.</title>
        <authorList>
            <person name="Komaki H."/>
            <person name="Tamura T."/>
        </authorList>
    </citation>
    <scope>NUCLEOTIDE SEQUENCE [LARGE SCALE GENOMIC DNA]</scope>
    <source>
        <strain evidence="2 3">NBRC 13459</strain>
    </source>
</reference>
<dbReference type="EMBL" id="BJHW01000001">
    <property type="protein sequence ID" value="GDY53825.1"/>
    <property type="molecule type" value="Genomic_DNA"/>
</dbReference>
<evidence type="ECO:0000256" key="1">
    <source>
        <dbReference type="SAM" id="MobiDB-lite"/>
    </source>
</evidence>
<feature type="compositionally biased region" description="Basic and acidic residues" evidence="1">
    <location>
        <begin position="18"/>
        <end position="28"/>
    </location>
</feature>
<keyword evidence="3" id="KW-1185">Reference proteome</keyword>
<dbReference type="AlphaFoldDB" id="A0A4D4KY16"/>
<organism evidence="2 3">
    <name type="scientific">Streptomyces violaceusniger</name>
    <dbReference type="NCBI Taxonomy" id="68280"/>
    <lineage>
        <taxon>Bacteria</taxon>
        <taxon>Bacillati</taxon>
        <taxon>Actinomycetota</taxon>
        <taxon>Actinomycetes</taxon>
        <taxon>Kitasatosporales</taxon>
        <taxon>Streptomycetaceae</taxon>
        <taxon>Streptomyces</taxon>
        <taxon>Streptomyces violaceusniger group</taxon>
    </lineage>
</organism>
<evidence type="ECO:0000313" key="2">
    <source>
        <dbReference type="EMBL" id="GDY53825.1"/>
    </source>
</evidence>
<proteinExistence type="predicted"/>
<accession>A0A4D4KY16</accession>
<dbReference type="Proteomes" id="UP000301309">
    <property type="component" value="Unassembled WGS sequence"/>
</dbReference>
<name>A0A4D4KY16_STRVO</name>
<protein>
    <submittedName>
        <fullName evidence="2">Uncharacterized protein</fullName>
    </submittedName>
</protein>
<gene>
    <name evidence="2" type="ORF">SVIO_044480</name>
</gene>
<sequence length="115" mass="11780">MLLAAGGGEVVSDAASGEADRRRAETPHQHAASTRGAPRWFRAHARMGVCDGPWRPRRAVPLPAPSRHLTICGCAARGAPPQTPGVQGGSPCHAAEPRIDATWSAGHPAGGGAPK</sequence>
<feature type="region of interest" description="Disordered" evidence="1">
    <location>
        <begin position="1"/>
        <end position="39"/>
    </location>
</feature>
<feature type="region of interest" description="Disordered" evidence="1">
    <location>
        <begin position="80"/>
        <end position="115"/>
    </location>
</feature>